<accession>A0AC58UN46</accession>
<dbReference type="RefSeq" id="XP_075110925.1">
    <property type="nucleotide sequence ID" value="XM_075254824.1"/>
</dbReference>
<gene>
    <name evidence="2" type="primary">LOC107790637</name>
</gene>
<organism evidence="1 2">
    <name type="scientific">Nicotiana tabacum</name>
    <name type="common">Common tobacco</name>
    <dbReference type="NCBI Taxonomy" id="4097"/>
    <lineage>
        <taxon>Eukaryota</taxon>
        <taxon>Viridiplantae</taxon>
        <taxon>Streptophyta</taxon>
        <taxon>Embryophyta</taxon>
        <taxon>Tracheophyta</taxon>
        <taxon>Spermatophyta</taxon>
        <taxon>Magnoliopsida</taxon>
        <taxon>eudicotyledons</taxon>
        <taxon>Gunneridae</taxon>
        <taxon>Pentapetalae</taxon>
        <taxon>asterids</taxon>
        <taxon>lamiids</taxon>
        <taxon>Solanales</taxon>
        <taxon>Solanaceae</taxon>
        <taxon>Nicotianoideae</taxon>
        <taxon>Nicotianeae</taxon>
        <taxon>Nicotiana</taxon>
    </lineage>
</organism>
<sequence length="302" mass="34122">MASASNLPIIGPEDSPASAIMQLESAAAEENKMLRLRILKMWDAWSNSKEPPSVIPEFPELILRSGEVTKAPVPNPLISCGHPPMTSNDPDMLSVVRPQASVSWAPPILFSTAPVSWAPPILFSIAPVCTRTQPTLPRPYVEPPVFTFQGPQLQSKITYVTPYSLTQPPQYDLSVEQEKVVKNPEQKEMARKMKSLEQSMKNMQGLSGQKSVSYSDLYIFPHVHLSVGFKMPKVVKYNGHGNPVAHLKRCCNQLRGIGGKEELLMAYFRERLTEIASEWYTDQEITHWHMWDDMTRDFVRQF</sequence>
<proteinExistence type="predicted"/>
<reference evidence="1" key="1">
    <citation type="journal article" date="2014" name="Nat. Commun.">
        <title>The tobacco genome sequence and its comparison with those of tomato and potato.</title>
        <authorList>
            <person name="Sierro N."/>
            <person name="Battey J.N."/>
            <person name="Ouadi S."/>
            <person name="Bakaher N."/>
            <person name="Bovet L."/>
            <person name="Willig A."/>
            <person name="Goepfert S."/>
            <person name="Peitsch M.C."/>
            <person name="Ivanov N.V."/>
        </authorList>
    </citation>
    <scope>NUCLEOTIDE SEQUENCE [LARGE SCALE GENOMIC DNA]</scope>
</reference>
<evidence type="ECO:0000313" key="1">
    <source>
        <dbReference type="Proteomes" id="UP000790787"/>
    </source>
</evidence>
<reference evidence="2" key="2">
    <citation type="submission" date="2025-08" db="UniProtKB">
        <authorList>
            <consortium name="RefSeq"/>
        </authorList>
    </citation>
    <scope>IDENTIFICATION</scope>
    <source>
        <tissue evidence="2">Leaf</tissue>
    </source>
</reference>
<protein>
    <submittedName>
        <fullName evidence="2">Uncharacterized protein LOC107790637</fullName>
    </submittedName>
</protein>
<name>A0AC58UN46_TOBAC</name>
<evidence type="ECO:0000313" key="2">
    <source>
        <dbReference type="RefSeq" id="XP_075110925.1"/>
    </source>
</evidence>
<keyword evidence="1" id="KW-1185">Reference proteome</keyword>
<dbReference type="Proteomes" id="UP000790787">
    <property type="component" value="Chromosome 1"/>
</dbReference>